<dbReference type="EMBL" id="CP020809">
    <property type="protein sequence ID" value="ART67232.1"/>
    <property type="molecule type" value="Genomic_DNA"/>
</dbReference>
<dbReference type="InterPro" id="IPR000719">
    <property type="entry name" value="Prot_kinase_dom"/>
</dbReference>
<keyword evidence="4 7" id="KW-0547">Nucleotide-binding</keyword>
<proteinExistence type="predicted"/>
<keyword evidence="6 7" id="KW-0067">ATP-binding</keyword>
<dbReference type="PROSITE" id="PS50011">
    <property type="entry name" value="PROTEIN_KINASE_DOM"/>
    <property type="match status" value="1"/>
</dbReference>
<keyword evidence="11" id="KW-1185">Reference proteome</keyword>
<evidence type="ECO:0000256" key="2">
    <source>
        <dbReference type="ARBA" id="ARBA00022527"/>
    </source>
</evidence>
<keyword evidence="2" id="KW-0723">Serine/threonine-protein kinase</keyword>
<dbReference type="Gene3D" id="3.40.190.10">
    <property type="entry name" value="Periplasmic binding protein-like II"/>
    <property type="match status" value="2"/>
</dbReference>
<evidence type="ECO:0000256" key="8">
    <source>
        <dbReference type="SAM" id="MobiDB-lite"/>
    </source>
</evidence>
<dbReference type="PROSITE" id="PS00107">
    <property type="entry name" value="PROTEIN_KINASE_ATP"/>
    <property type="match status" value="1"/>
</dbReference>
<dbReference type="PANTHER" id="PTHR43289:SF6">
    <property type="entry name" value="SERINE_THREONINE-PROTEIN KINASE NEKL-3"/>
    <property type="match status" value="1"/>
</dbReference>
<evidence type="ECO:0000256" key="7">
    <source>
        <dbReference type="PROSITE-ProRule" id="PRU10141"/>
    </source>
</evidence>
<dbReference type="AlphaFoldDB" id="A0A1Y0BWF5"/>
<keyword evidence="5" id="KW-0418">Kinase</keyword>
<dbReference type="InterPro" id="IPR017441">
    <property type="entry name" value="Protein_kinase_ATP_BS"/>
</dbReference>
<dbReference type="Gene3D" id="1.10.510.10">
    <property type="entry name" value="Transferase(Phosphotransferase) domain 1"/>
    <property type="match status" value="1"/>
</dbReference>
<name>A0A1Y0BWF5_9MYCO</name>
<feature type="binding site" evidence="7">
    <location>
        <position position="54"/>
    </location>
    <ligand>
        <name>ATP</name>
        <dbReference type="ChEBI" id="CHEBI:30616"/>
    </ligand>
</feature>
<dbReference type="GO" id="GO:0004674">
    <property type="term" value="F:protein serine/threonine kinase activity"/>
    <property type="evidence" value="ECO:0007669"/>
    <property type="project" value="UniProtKB-KW"/>
</dbReference>
<evidence type="ECO:0000256" key="1">
    <source>
        <dbReference type="ARBA" id="ARBA00012513"/>
    </source>
</evidence>
<dbReference type="SUPFAM" id="SSF53850">
    <property type="entry name" value="Periplasmic binding protein-like II"/>
    <property type="match status" value="1"/>
</dbReference>
<sequence>MVGDLFTTQRGEGDPLPALLAAAGFERAREIGRGGFGVVYRCLQTGLDRVVAVKVLTADLEDNRPRFMREQQAMARLTGHPNIVPVLQVGQTDQGQPFLVMPFYPRGSLHARIFQDGVVGIEEVLHLGVKLAGALDSAHRQDIVHRDVKPANILLTDYGEPALTDFGIAHFAGGFETATGVFTGSPAYTAPEVLSGQCAGAASDVYGLGATLFTALTGHAAFERLDGEQVVAQFVRITTGPEPDLGRHGVPADVAEVVARAMARDPESRPTASELGEQLRRLQARHSAAEPAAPEPSQMVHGPRRLRRRILTGTAAVLLVSATVFGVLHWRGGSGRADDGTPRNLAAQPGGVVPGIAATLPAGIKSAGRLVIGVEVPYAPLEFKNSAGQIVGFDVDLMNAVARTLGLVADYRDVAAFEDIIPEVQHGNLTMGASAITDTREREQAVDFVTYFQAGTLWAQRPGPPIDPNAACGLKVGVQSGSVQANDQLPAKSDACVATGLKPIQKVVFTLHNELTAALLNGQIDAMAADSPATAFAIKLSTGRLVAAGDVTDVAPYGWTVGKDSALSEPLLRALEHLMQTGEYRTIATKWGIESGMIDKPVIDGATA</sequence>
<dbReference type="PROSITE" id="PS00108">
    <property type="entry name" value="PROTEIN_KINASE_ST"/>
    <property type="match status" value="1"/>
</dbReference>
<reference evidence="10 11" key="1">
    <citation type="submission" date="2017-04" db="EMBL/GenBank/DDBJ databases">
        <title>Whole Genome Sequence of 1,4-Dioxane Degrading Bacterium Mycobacterium dioxanotrophicus PH-06.</title>
        <authorList>
            <person name="He Y."/>
        </authorList>
    </citation>
    <scope>NUCLEOTIDE SEQUENCE [LARGE SCALE GENOMIC DNA]</scope>
    <source>
        <strain evidence="10 11">PH-06</strain>
    </source>
</reference>
<dbReference type="SUPFAM" id="SSF56112">
    <property type="entry name" value="Protein kinase-like (PK-like)"/>
    <property type="match status" value="1"/>
</dbReference>
<dbReference type="InterPro" id="IPR008271">
    <property type="entry name" value="Ser/Thr_kinase_AS"/>
</dbReference>
<feature type="domain" description="Protein kinase" evidence="9">
    <location>
        <begin position="25"/>
        <end position="289"/>
    </location>
</feature>
<evidence type="ECO:0000259" key="9">
    <source>
        <dbReference type="PROSITE" id="PS50011"/>
    </source>
</evidence>
<dbReference type="InterPro" id="IPR011009">
    <property type="entry name" value="Kinase-like_dom_sf"/>
</dbReference>
<evidence type="ECO:0000256" key="5">
    <source>
        <dbReference type="ARBA" id="ARBA00022777"/>
    </source>
</evidence>
<dbReference type="OrthoDB" id="136365at2"/>
<evidence type="ECO:0000256" key="3">
    <source>
        <dbReference type="ARBA" id="ARBA00022679"/>
    </source>
</evidence>
<evidence type="ECO:0000313" key="11">
    <source>
        <dbReference type="Proteomes" id="UP000195331"/>
    </source>
</evidence>
<dbReference type="GO" id="GO:0080090">
    <property type="term" value="P:regulation of primary metabolic process"/>
    <property type="evidence" value="ECO:0007669"/>
    <property type="project" value="UniProtKB-ARBA"/>
</dbReference>
<dbReference type="EC" id="2.7.11.1" evidence="1"/>
<gene>
    <name evidence="10" type="ORF">BTO20_00070</name>
</gene>
<evidence type="ECO:0000256" key="6">
    <source>
        <dbReference type="ARBA" id="ARBA00022840"/>
    </source>
</evidence>
<dbReference type="SMART" id="SM00220">
    <property type="entry name" value="S_TKc"/>
    <property type="match status" value="1"/>
</dbReference>
<dbReference type="Proteomes" id="UP000195331">
    <property type="component" value="Chromosome"/>
</dbReference>
<accession>A0A1Y0BWF5</accession>
<dbReference type="CDD" id="cd01004">
    <property type="entry name" value="PBP2_MidA_like"/>
    <property type="match status" value="1"/>
</dbReference>
<dbReference type="Pfam" id="PF00497">
    <property type="entry name" value="SBP_bac_3"/>
    <property type="match status" value="1"/>
</dbReference>
<dbReference type="PANTHER" id="PTHR43289">
    <property type="entry name" value="MITOGEN-ACTIVATED PROTEIN KINASE KINASE KINASE 20-RELATED"/>
    <property type="match status" value="1"/>
</dbReference>
<dbReference type="GO" id="GO:0005524">
    <property type="term" value="F:ATP binding"/>
    <property type="evidence" value="ECO:0007669"/>
    <property type="project" value="UniProtKB-UniRule"/>
</dbReference>
<dbReference type="CDD" id="cd14014">
    <property type="entry name" value="STKc_PknB_like"/>
    <property type="match status" value="1"/>
</dbReference>
<evidence type="ECO:0000256" key="4">
    <source>
        <dbReference type="ARBA" id="ARBA00022741"/>
    </source>
</evidence>
<dbReference type="KEGG" id="mdx:BTO20_00070"/>
<dbReference type="InterPro" id="IPR001638">
    <property type="entry name" value="Solute-binding_3/MltF_N"/>
</dbReference>
<organism evidence="10 11">
    <name type="scientific">Mycobacterium dioxanotrophicus</name>
    <dbReference type="NCBI Taxonomy" id="482462"/>
    <lineage>
        <taxon>Bacteria</taxon>
        <taxon>Bacillati</taxon>
        <taxon>Actinomycetota</taxon>
        <taxon>Actinomycetes</taxon>
        <taxon>Mycobacteriales</taxon>
        <taxon>Mycobacteriaceae</taxon>
        <taxon>Mycobacterium</taxon>
    </lineage>
</organism>
<dbReference type="SMART" id="SM00062">
    <property type="entry name" value="PBPb"/>
    <property type="match status" value="1"/>
</dbReference>
<keyword evidence="3" id="KW-0808">Transferase</keyword>
<protein>
    <recommendedName>
        <fullName evidence="1">non-specific serine/threonine protein kinase</fullName>
        <ecNumber evidence="1">2.7.11.1</ecNumber>
    </recommendedName>
</protein>
<evidence type="ECO:0000313" key="10">
    <source>
        <dbReference type="EMBL" id="ART67232.1"/>
    </source>
</evidence>
<dbReference type="Pfam" id="PF00069">
    <property type="entry name" value="Pkinase"/>
    <property type="match status" value="1"/>
</dbReference>
<feature type="region of interest" description="Disordered" evidence="8">
    <location>
        <begin position="281"/>
        <end position="301"/>
    </location>
</feature>